<dbReference type="InterPro" id="IPR011051">
    <property type="entry name" value="RmlC_Cupin_sf"/>
</dbReference>
<feature type="binding site" evidence="2">
    <location>
        <position position="103"/>
    </location>
    <ligand>
        <name>Fe cation</name>
        <dbReference type="ChEBI" id="CHEBI:24875"/>
    </ligand>
</feature>
<sequence>MITISKSEQRGQANFSWLDSKHSFSFGSYYDPNNMGFSCLRVINDDVVAPNGGFETHGHRNMEIISFVLDGVIAHKDSEGNVETISTGEYQLMSAGSGIYHSEFNASSEEPLRFLQIWIEPNETHTPPSYQQQNFGKEAGLTPIATPSGENGTFRIKQNASLYQLVLKPNQELNFELLKGRNLYVHHVEGALSIDNNQVRGGDGVKIQQSNNVQLKNEGSENTLTLLFELP</sequence>
<evidence type="ECO:0000256" key="1">
    <source>
        <dbReference type="ARBA" id="ARBA00008416"/>
    </source>
</evidence>
<dbReference type="Proteomes" id="UP000464262">
    <property type="component" value="Chromosome 1"/>
</dbReference>
<organism evidence="6 7">
    <name type="scientific">Vibrio astriarenae</name>
    <dbReference type="NCBI Taxonomy" id="1481923"/>
    <lineage>
        <taxon>Bacteria</taxon>
        <taxon>Pseudomonadati</taxon>
        <taxon>Pseudomonadota</taxon>
        <taxon>Gammaproteobacteria</taxon>
        <taxon>Vibrionales</taxon>
        <taxon>Vibrionaceae</taxon>
        <taxon>Vibrio</taxon>
    </lineage>
</organism>
<dbReference type="Pfam" id="PF17954">
    <property type="entry name" value="Pirin_C_2"/>
    <property type="match status" value="1"/>
</dbReference>
<proteinExistence type="inferred from homology"/>
<dbReference type="SUPFAM" id="SSF51182">
    <property type="entry name" value="RmlC-like cupins"/>
    <property type="match status" value="1"/>
</dbReference>
<dbReference type="InterPro" id="IPR003829">
    <property type="entry name" value="Pirin_N_dom"/>
</dbReference>
<feature type="binding site" evidence="2">
    <location>
        <position position="57"/>
    </location>
    <ligand>
        <name>Fe cation</name>
        <dbReference type="ChEBI" id="CHEBI:24875"/>
    </ligand>
</feature>
<feature type="domain" description="Pirin N-terminal" evidence="4">
    <location>
        <begin position="9"/>
        <end position="119"/>
    </location>
</feature>
<dbReference type="PIRSF" id="PIRSF006232">
    <property type="entry name" value="Pirin"/>
    <property type="match status" value="1"/>
</dbReference>
<dbReference type="InterPro" id="IPR041602">
    <property type="entry name" value="Quercetinase_C"/>
</dbReference>
<name>A0A7Z2T310_9VIBR</name>
<dbReference type="PANTHER" id="PTHR43212:SF2">
    <property type="entry name" value="PIRIN-LIKE PROTEIN YHAK"/>
    <property type="match status" value="1"/>
</dbReference>
<evidence type="ECO:0000256" key="3">
    <source>
        <dbReference type="RuleBase" id="RU003457"/>
    </source>
</evidence>
<reference evidence="6 7" key="1">
    <citation type="submission" date="2020-01" db="EMBL/GenBank/DDBJ databases">
        <title>Whole genome and functional gene identification of agarase of Vibrio HN897.</title>
        <authorList>
            <person name="Liu Y."/>
            <person name="Zhao Z."/>
        </authorList>
    </citation>
    <scope>NUCLEOTIDE SEQUENCE [LARGE SCALE GENOMIC DNA]</scope>
    <source>
        <strain evidence="6 7">HN897</strain>
    </source>
</reference>
<evidence type="ECO:0000313" key="7">
    <source>
        <dbReference type="Proteomes" id="UP000464262"/>
    </source>
</evidence>
<keyword evidence="2" id="KW-0479">Metal-binding</keyword>
<dbReference type="PANTHER" id="PTHR43212">
    <property type="entry name" value="QUERCETIN 2,3-DIOXYGENASE"/>
    <property type="match status" value="1"/>
</dbReference>
<keyword evidence="7" id="KW-1185">Reference proteome</keyword>
<dbReference type="CDD" id="cd02910">
    <property type="entry name" value="cupin_Yhhw_N"/>
    <property type="match status" value="1"/>
</dbReference>
<evidence type="ECO:0000256" key="2">
    <source>
        <dbReference type="PIRSR" id="PIRSR006232-1"/>
    </source>
</evidence>
<evidence type="ECO:0000313" key="6">
    <source>
        <dbReference type="EMBL" id="QIA63459.1"/>
    </source>
</evidence>
<dbReference type="Pfam" id="PF02678">
    <property type="entry name" value="Pirin"/>
    <property type="match status" value="1"/>
</dbReference>
<comment type="cofactor">
    <cofactor evidence="2">
        <name>Fe cation</name>
        <dbReference type="ChEBI" id="CHEBI:24875"/>
    </cofactor>
    <text evidence="2">Binds 1 Fe cation per subunit.</text>
</comment>
<dbReference type="Gene3D" id="2.60.120.10">
    <property type="entry name" value="Jelly Rolls"/>
    <property type="match status" value="2"/>
</dbReference>
<dbReference type="AlphaFoldDB" id="A0A7Z2T310"/>
<gene>
    <name evidence="6" type="ORF">GT360_07980</name>
</gene>
<keyword evidence="2" id="KW-0408">Iron</keyword>
<dbReference type="RefSeq" id="WP_164648352.1">
    <property type="nucleotide sequence ID" value="NZ_CP047475.1"/>
</dbReference>
<dbReference type="EMBL" id="CP047475">
    <property type="protein sequence ID" value="QIA63459.1"/>
    <property type="molecule type" value="Genomic_DNA"/>
</dbReference>
<dbReference type="KEGG" id="vas:GT360_07980"/>
<comment type="similarity">
    <text evidence="1 3">Belongs to the pirin family.</text>
</comment>
<feature type="binding site" evidence="2">
    <location>
        <position position="101"/>
    </location>
    <ligand>
        <name>Fe cation</name>
        <dbReference type="ChEBI" id="CHEBI:24875"/>
    </ligand>
</feature>
<feature type="binding site" evidence="2">
    <location>
        <position position="59"/>
    </location>
    <ligand>
        <name>Fe cation</name>
        <dbReference type="ChEBI" id="CHEBI:24875"/>
    </ligand>
</feature>
<evidence type="ECO:0000259" key="4">
    <source>
        <dbReference type="Pfam" id="PF02678"/>
    </source>
</evidence>
<dbReference type="InterPro" id="IPR012093">
    <property type="entry name" value="Pirin"/>
</dbReference>
<protein>
    <submittedName>
        <fullName evidence="6">Cupin domain-containing protein</fullName>
    </submittedName>
</protein>
<dbReference type="GO" id="GO:0046872">
    <property type="term" value="F:metal ion binding"/>
    <property type="evidence" value="ECO:0007669"/>
    <property type="project" value="UniProtKB-KW"/>
</dbReference>
<feature type="domain" description="Quercetin 2,3-dioxygenase C-terminal cupin" evidence="5">
    <location>
        <begin position="144"/>
        <end position="230"/>
    </location>
</feature>
<evidence type="ECO:0000259" key="5">
    <source>
        <dbReference type="Pfam" id="PF17954"/>
    </source>
</evidence>
<accession>A0A7Z2T310</accession>
<dbReference type="InterPro" id="IPR014710">
    <property type="entry name" value="RmlC-like_jellyroll"/>
</dbReference>